<name>A0A1Q9CJB4_SYMMI</name>
<dbReference type="EMBL" id="LSRX01001151">
    <property type="protein sequence ID" value="OLP82994.1"/>
    <property type="molecule type" value="Genomic_DNA"/>
</dbReference>
<gene>
    <name evidence="2" type="ORF">AK812_SmicGene36300</name>
</gene>
<reference evidence="2 3" key="1">
    <citation type="submission" date="2016-02" db="EMBL/GenBank/DDBJ databases">
        <title>Genome analysis of coral dinoflagellate symbionts highlights evolutionary adaptations to a symbiotic lifestyle.</title>
        <authorList>
            <person name="Aranda M."/>
            <person name="Li Y."/>
            <person name="Liew Y.J."/>
            <person name="Baumgarten S."/>
            <person name="Simakov O."/>
            <person name="Wilson M."/>
            <person name="Piel J."/>
            <person name="Ashoor H."/>
            <person name="Bougouffa S."/>
            <person name="Bajic V.B."/>
            <person name="Ryu T."/>
            <person name="Ravasi T."/>
            <person name="Bayer T."/>
            <person name="Micklem G."/>
            <person name="Kim H."/>
            <person name="Bhak J."/>
            <person name="Lajeunesse T.C."/>
            <person name="Voolstra C.R."/>
        </authorList>
    </citation>
    <scope>NUCLEOTIDE SEQUENCE [LARGE SCALE GENOMIC DNA]</scope>
    <source>
        <strain evidence="2 3">CCMP2467</strain>
    </source>
</reference>
<dbReference type="AlphaFoldDB" id="A0A1Q9CJB4"/>
<feature type="transmembrane region" description="Helical" evidence="1">
    <location>
        <begin position="709"/>
        <end position="729"/>
    </location>
</feature>
<organism evidence="2 3">
    <name type="scientific">Symbiodinium microadriaticum</name>
    <name type="common">Dinoflagellate</name>
    <name type="synonym">Zooxanthella microadriatica</name>
    <dbReference type="NCBI Taxonomy" id="2951"/>
    <lineage>
        <taxon>Eukaryota</taxon>
        <taxon>Sar</taxon>
        <taxon>Alveolata</taxon>
        <taxon>Dinophyceae</taxon>
        <taxon>Suessiales</taxon>
        <taxon>Symbiodiniaceae</taxon>
        <taxon>Symbiodinium</taxon>
    </lineage>
</organism>
<proteinExistence type="predicted"/>
<comment type="caution">
    <text evidence="2">The sequence shown here is derived from an EMBL/GenBank/DDBJ whole genome shotgun (WGS) entry which is preliminary data.</text>
</comment>
<keyword evidence="1" id="KW-1133">Transmembrane helix</keyword>
<evidence type="ECO:0000313" key="3">
    <source>
        <dbReference type="Proteomes" id="UP000186817"/>
    </source>
</evidence>
<keyword evidence="1" id="KW-0472">Membrane</keyword>
<sequence length="738" mass="80207">MEPQCAADAAVLREAWRLLCKPPAFAADQPRPADAPRWDQLLPAAPGLLRRLGWTVALRDNDAFFQTRDDVGGVRAVQVGWESFGLIHQWLHDHYRHLYLKKCKRVWQGYHRSDPTLARGMDLPPPPRDAHFCFRGHVVAMQEADTPYMRRAAAATGKTCWFFTAGQGLADRHRRMSHAVHLWSHGTVSASHDVDLCKHSGPSPGSSPAGAALAAIEGQACNPYSLGLMLQAVRDLRKDLADRDAACLSWVTDFGGCSVFFTFAGVYGCLRVSSVASAAALALWALWVHWFGLVPYSLALSAGPGAQERSLVQPRAAGVGGSKERAPKFRAWTADAMASLLSLLLGKGCDSNLDTYGFLAWVVLVLCCFDLLARLKLCRECSDLAAKRLSPELARVTVLAAADAAPLLLCSLASLVLDVDGLAAAVGSATFDLMCVVGARCASGRSVRSTPSRMHSAMSDVAFQMLAVAEIGYILTDVSLRSTRQSTWWKVQWLLPVLTYGTYVLCASTFSQRRRVAEDAAWHGDDGDRLKLEVAEEGHAWPIRPSRPTRFRRDGPAREVDPSMAAGSLGCQELWSKDGQRRHATSTVRQVAGTCCALAVLYVLFDCMGRLSCVAGASPDMMGFIVLAAGLRIPGMLEALALALDAESSDAEAEDPKLPAGSLALLVASLLKPGVQKTLASFEYLAILLGAQIMHLVVLLWLGRQRWVGCLLLTLYVGCLVWVLTRFYLTELLYSGRE</sequence>
<dbReference type="Proteomes" id="UP000186817">
    <property type="component" value="Unassembled WGS sequence"/>
</dbReference>
<accession>A0A1Q9CJB4</accession>
<evidence type="ECO:0000256" key="1">
    <source>
        <dbReference type="SAM" id="Phobius"/>
    </source>
</evidence>
<keyword evidence="3" id="KW-1185">Reference proteome</keyword>
<keyword evidence="1" id="KW-0812">Transmembrane</keyword>
<protein>
    <submittedName>
        <fullName evidence="2">Uncharacterized protein</fullName>
    </submittedName>
</protein>
<dbReference type="OrthoDB" id="441040at2759"/>
<feature type="transmembrane region" description="Helical" evidence="1">
    <location>
        <begin position="681"/>
        <end position="702"/>
    </location>
</feature>
<evidence type="ECO:0000313" key="2">
    <source>
        <dbReference type="EMBL" id="OLP82994.1"/>
    </source>
</evidence>